<reference evidence="1" key="1">
    <citation type="journal article" date="2023" name="Mol. Phylogenet. Evol.">
        <title>Genome-scale phylogeny and comparative genomics of the fungal order Sordariales.</title>
        <authorList>
            <person name="Hensen N."/>
            <person name="Bonometti L."/>
            <person name="Westerberg I."/>
            <person name="Brannstrom I.O."/>
            <person name="Guillou S."/>
            <person name="Cros-Aarteil S."/>
            <person name="Calhoun S."/>
            <person name="Haridas S."/>
            <person name="Kuo A."/>
            <person name="Mondo S."/>
            <person name="Pangilinan J."/>
            <person name="Riley R."/>
            <person name="LaButti K."/>
            <person name="Andreopoulos B."/>
            <person name="Lipzen A."/>
            <person name="Chen C."/>
            <person name="Yan M."/>
            <person name="Daum C."/>
            <person name="Ng V."/>
            <person name="Clum A."/>
            <person name="Steindorff A."/>
            <person name="Ohm R.A."/>
            <person name="Martin F."/>
            <person name="Silar P."/>
            <person name="Natvig D.O."/>
            <person name="Lalanne C."/>
            <person name="Gautier V."/>
            <person name="Ament-Velasquez S.L."/>
            <person name="Kruys A."/>
            <person name="Hutchinson M.I."/>
            <person name="Powell A.J."/>
            <person name="Barry K."/>
            <person name="Miller A.N."/>
            <person name="Grigoriev I.V."/>
            <person name="Debuchy R."/>
            <person name="Gladieux P."/>
            <person name="Hiltunen Thoren M."/>
            <person name="Johannesson H."/>
        </authorList>
    </citation>
    <scope>NUCLEOTIDE SEQUENCE</scope>
    <source>
        <strain evidence="1">PSN293</strain>
    </source>
</reference>
<reference evidence="1" key="2">
    <citation type="submission" date="2023-05" db="EMBL/GenBank/DDBJ databases">
        <authorList>
            <consortium name="Lawrence Berkeley National Laboratory"/>
            <person name="Steindorff A."/>
            <person name="Hensen N."/>
            <person name="Bonometti L."/>
            <person name="Westerberg I."/>
            <person name="Brannstrom I.O."/>
            <person name="Guillou S."/>
            <person name="Cros-Aarteil S."/>
            <person name="Calhoun S."/>
            <person name="Haridas S."/>
            <person name="Kuo A."/>
            <person name="Mondo S."/>
            <person name="Pangilinan J."/>
            <person name="Riley R."/>
            <person name="Labutti K."/>
            <person name="Andreopoulos B."/>
            <person name="Lipzen A."/>
            <person name="Chen C."/>
            <person name="Yanf M."/>
            <person name="Daum C."/>
            <person name="Ng V."/>
            <person name="Clum A."/>
            <person name="Ohm R."/>
            <person name="Martin F."/>
            <person name="Silar P."/>
            <person name="Natvig D."/>
            <person name="Lalanne C."/>
            <person name="Gautier V."/>
            <person name="Ament-Velasquez S.L."/>
            <person name="Kruys A."/>
            <person name="Hutchinson M.I."/>
            <person name="Powell A.J."/>
            <person name="Barry K."/>
            <person name="Miller A.N."/>
            <person name="Grigoriev I.V."/>
            <person name="Debuchy R."/>
            <person name="Gladieux P."/>
            <person name="Thoren M.H."/>
            <person name="Johannesson H."/>
        </authorList>
    </citation>
    <scope>NUCLEOTIDE SEQUENCE</scope>
    <source>
        <strain evidence="1">PSN293</strain>
    </source>
</reference>
<gene>
    <name evidence="1" type="ORF">QBC37DRAFT_453233</name>
</gene>
<evidence type="ECO:0008006" key="3">
    <source>
        <dbReference type="Google" id="ProtNLM"/>
    </source>
</evidence>
<dbReference type="EMBL" id="MU858246">
    <property type="protein sequence ID" value="KAK4208382.1"/>
    <property type="molecule type" value="Genomic_DNA"/>
</dbReference>
<keyword evidence="2" id="KW-1185">Reference proteome</keyword>
<organism evidence="1 2">
    <name type="scientific">Rhypophila decipiens</name>
    <dbReference type="NCBI Taxonomy" id="261697"/>
    <lineage>
        <taxon>Eukaryota</taxon>
        <taxon>Fungi</taxon>
        <taxon>Dikarya</taxon>
        <taxon>Ascomycota</taxon>
        <taxon>Pezizomycotina</taxon>
        <taxon>Sordariomycetes</taxon>
        <taxon>Sordariomycetidae</taxon>
        <taxon>Sordariales</taxon>
        <taxon>Naviculisporaceae</taxon>
        <taxon>Rhypophila</taxon>
    </lineage>
</organism>
<dbReference type="AlphaFoldDB" id="A0AAN6Y1E4"/>
<proteinExistence type="predicted"/>
<name>A0AAN6Y1E4_9PEZI</name>
<sequence length="649" mass="73043">METTSSKDTSFRFSIMMDHVAPRLASLRAPFRRHHREIKRRDIIPQNPLRPSLAKLNQDVLALIIQHLYDTNPATLDRVALVCSALYGLARYVRWQELHIDLRGPNCLLSLNTLSQRGFLPALRRLHLSRDERKHLEKQANTWRQLSELIPTIPSLRDLYWQGAVLPNEVLSYLGDNPQTRLHLSLQAAIRDGYSKSDPFEPQLLLLEQLAAGLADIKSLSSLRIKIEYAPDDSPRVKTAQVPLKRLLVSRTGLRSLSIHVKEYEGGCVDYGPDPLYCGIGFTQGEMLPPLRELEITHYPWGMAPRPGEEFQWNCIGYPAPTGTEPEYWAQNLDWSQLRRLVLRLPVNEPYSHGFPSLAQQITALEEIELVPSHYDDCPSRHSRHHDGSDEIEFLNHVPSLLASISLSRMPPGGTSAIQVHAARLHSLAITRTILSHQELTILRDSLPRLSTLTVVCAREGDEWPDGTFSLLASFPRLHSLTTWFEIGPYDEPFKPFLTVSSGATIFSRLRQLGASGLGQLQTYYGFPPRPLVGYPSRRGGASWERIDQPIRFLCREDRGDCQSPKVTCLDLTSAENERLRNVARGKAVLTASDRENVKFVFALHGPLSASEWANTTRTLLGVSQRGPLPGLSAIRGLMFSRTEGGSRN</sequence>
<dbReference type="Proteomes" id="UP001301769">
    <property type="component" value="Unassembled WGS sequence"/>
</dbReference>
<comment type="caution">
    <text evidence="1">The sequence shown here is derived from an EMBL/GenBank/DDBJ whole genome shotgun (WGS) entry which is preliminary data.</text>
</comment>
<evidence type="ECO:0000313" key="1">
    <source>
        <dbReference type="EMBL" id="KAK4208382.1"/>
    </source>
</evidence>
<evidence type="ECO:0000313" key="2">
    <source>
        <dbReference type="Proteomes" id="UP001301769"/>
    </source>
</evidence>
<protein>
    <recommendedName>
        <fullName evidence="3">F-box domain-containing protein</fullName>
    </recommendedName>
</protein>
<accession>A0AAN6Y1E4</accession>